<dbReference type="InterPro" id="IPR006303">
    <property type="entry name" value="FliR"/>
</dbReference>
<name>A0A0F4XRA1_9PSED</name>
<evidence type="ECO:0000313" key="11">
    <source>
        <dbReference type="EMBL" id="KKA08330.1"/>
    </source>
</evidence>
<dbReference type="OrthoDB" id="9797790at2"/>
<feature type="transmembrane region" description="Helical" evidence="10">
    <location>
        <begin position="98"/>
        <end position="117"/>
    </location>
</feature>
<evidence type="ECO:0000256" key="3">
    <source>
        <dbReference type="ARBA" id="ARBA00021717"/>
    </source>
</evidence>
<evidence type="ECO:0000256" key="5">
    <source>
        <dbReference type="ARBA" id="ARBA00022692"/>
    </source>
</evidence>
<accession>A0A0F4XRA1</accession>
<evidence type="ECO:0000256" key="4">
    <source>
        <dbReference type="ARBA" id="ARBA00022475"/>
    </source>
</evidence>
<dbReference type="GO" id="GO:0044780">
    <property type="term" value="P:bacterial-type flagellum assembly"/>
    <property type="evidence" value="ECO:0007669"/>
    <property type="project" value="UniProtKB-UniRule"/>
</dbReference>
<comment type="caution">
    <text evidence="11">The sequence shown here is derived from an EMBL/GenBank/DDBJ whole genome shotgun (WGS) entry which is preliminary data.</text>
</comment>
<dbReference type="GO" id="GO:0009425">
    <property type="term" value="C:bacterial-type flagellum basal body"/>
    <property type="evidence" value="ECO:0007669"/>
    <property type="project" value="UniProtKB-SubCell"/>
</dbReference>
<keyword evidence="6 10" id="KW-1133">Transmembrane helix</keyword>
<dbReference type="EMBL" id="JZXC01000006">
    <property type="protein sequence ID" value="KKA08330.1"/>
    <property type="molecule type" value="Genomic_DNA"/>
</dbReference>
<dbReference type="PANTHER" id="PTHR30065:SF8">
    <property type="entry name" value="FLAGELLAR BIOSYNTHETIC PROTEIN FLIR"/>
    <property type="match status" value="1"/>
</dbReference>
<evidence type="ECO:0000256" key="8">
    <source>
        <dbReference type="ARBA" id="ARBA00023143"/>
    </source>
</evidence>
<comment type="function">
    <text evidence="1 10">Role in flagellar biosynthesis.</text>
</comment>
<feature type="transmembrane region" description="Helical" evidence="10">
    <location>
        <begin position="129"/>
        <end position="155"/>
    </location>
</feature>
<protein>
    <recommendedName>
        <fullName evidence="3 9">Flagellar biosynthetic protein FliR</fullName>
    </recommendedName>
</protein>
<evidence type="ECO:0000313" key="12">
    <source>
        <dbReference type="Proteomes" id="UP000033662"/>
    </source>
</evidence>
<dbReference type="PANTHER" id="PTHR30065">
    <property type="entry name" value="FLAGELLAR BIOSYNTHETIC PROTEIN FLIR"/>
    <property type="match status" value="1"/>
</dbReference>
<feature type="transmembrane region" description="Helical" evidence="10">
    <location>
        <begin position="64"/>
        <end position="86"/>
    </location>
</feature>
<dbReference type="NCBIfam" id="TIGR01400">
    <property type="entry name" value="fliR"/>
    <property type="match status" value="1"/>
</dbReference>
<keyword evidence="11" id="KW-0969">Cilium</keyword>
<dbReference type="InterPro" id="IPR002010">
    <property type="entry name" value="T3SS_IM_R"/>
</dbReference>
<comment type="subcellular location">
    <subcellularLocation>
        <location evidence="10">Cell membrane</location>
        <topology evidence="10">Multi-pass membrane protein</topology>
    </subcellularLocation>
    <subcellularLocation>
        <location evidence="10">Bacterial flagellum basal body</location>
    </subcellularLocation>
</comment>
<dbReference type="Proteomes" id="UP000033662">
    <property type="component" value="Unassembled WGS sequence"/>
</dbReference>
<dbReference type="GO" id="GO:0006605">
    <property type="term" value="P:protein targeting"/>
    <property type="evidence" value="ECO:0007669"/>
    <property type="project" value="UniProtKB-UniRule"/>
</dbReference>
<keyword evidence="11" id="KW-0966">Cell projection</keyword>
<evidence type="ECO:0000256" key="1">
    <source>
        <dbReference type="ARBA" id="ARBA00002578"/>
    </source>
</evidence>
<dbReference type="Pfam" id="PF01311">
    <property type="entry name" value="Bac_export_1"/>
    <property type="match status" value="1"/>
</dbReference>
<keyword evidence="4 10" id="KW-1003">Cell membrane</keyword>
<feature type="transmembrane region" description="Helical" evidence="10">
    <location>
        <begin position="214"/>
        <end position="235"/>
    </location>
</feature>
<proteinExistence type="inferred from homology"/>
<evidence type="ECO:0000256" key="6">
    <source>
        <dbReference type="ARBA" id="ARBA00022989"/>
    </source>
</evidence>
<keyword evidence="5 10" id="KW-0812">Transmembrane</keyword>
<keyword evidence="7 10" id="KW-0472">Membrane</keyword>
<dbReference type="PRINTS" id="PR00953">
    <property type="entry name" value="TYPE3IMRPROT"/>
</dbReference>
<dbReference type="GO" id="GO:0005886">
    <property type="term" value="C:plasma membrane"/>
    <property type="evidence" value="ECO:0007669"/>
    <property type="project" value="UniProtKB-SubCell"/>
</dbReference>
<dbReference type="PATRIC" id="fig|132476.4.peg.5772"/>
<dbReference type="AlphaFoldDB" id="A0A0F4XRA1"/>
<evidence type="ECO:0000256" key="7">
    <source>
        <dbReference type="ARBA" id="ARBA00023136"/>
    </source>
</evidence>
<comment type="similarity">
    <text evidence="2 10">Belongs to the FliR/MopE/SpaR family.</text>
</comment>
<keyword evidence="11" id="KW-0282">Flagellum</keyword>
<sequence>MIEVSSAQLQLWVSSFFWPFCRVLAFLMSDPILGHKNVSSQVKVGLAMLLAFLLAPNLPPMPDVALFSWAGLGVIVEQVLIGMSLGMVMRVTLAVVEMAGDICGMQMGLAFATFFSADTSTNSMVLSRFLSMITILMFLALEGHLMVLELLAATFKSLPIGNLRFDPNAWNLIARYGSTIFLTGLLLALPMVGTLLIINLAMGILNRVSPQLTVFSVGFPATLCVGLVLLMVVMGDLGQFLARLMTNTLQFMQYLIEHMARP</sequence>
<evidence type="ECO:0000256" key="10">
    <source>
        <dbReference type="RuleBase" id="RU362071"/>
    </source>
</evidence>
<evidence type="ECO:0000256" key="2">
    <source>
        <dbReference type="ARBA" id="ARBA00009772"/>
    </source>
</evidence>
<feature type="transmembrane region" description="Helical" evidence="10">
    <location>
        <begin position="176"/>
        <end position="202"/>
    </location>
</feature>
<keyword evidence="8 10" id="KW-0975">Bacterial flagellum</keyword>
<feature type="transmembrane region" description="Helical" evidence="10">
    <location>
        <begin position="12"/>
        <end position="29"/>
    </location>
</feature>
<gene>
    <name evidence="11" type="ORF">VP02_08720</name>
</gene>
<organism evidence="11 12">
    <name type="scientific">Pseudomonas kilonensis</name>
    <dbReference type="NCBI Taxonomy" id="132476"/>
    <lineage>
        <taxon>Bacteria</taxon>
        <taxon>Pseudomonadati</taxon>
        <taxon>Pseudomonadota</taxon>
        <taxon>Gammaproteobacteria</taxon>
        <taxon>Pseudomonadales</taxon>
        <taxon>Pseudomonadaceae</taxon>
        <taxon>Pseudomonas</taxon>
    </lineage>
</organism>
<reference evidence="11 12" key="1">
    <citation type="submission" date="2015-03" db="EMBL/GenBank/DDBJ databases">
        <title>Pseudomonas fluorescens 1855-344 Genome sequencing and assembly.</title>
        <authorList>
            <person name="Eng W.W.H."/>
            <person name="Gan H.M."/>
            <person name="Savka M.A."/>
        </authorList>
    </citation>
    <scope>NUCLEOTIDE SEQUENCE [LARGE SCALE GENOMIC DNA]</scope>
    <source>
        <strain evidence="11 12">1855-344</strain>
    </source>
</reference>
<evidence type="ECO:0000256" key="9">
    <source>
        <dbReference type="NCBIfam" id="TIGR01400"/>
    </source>
</evidence>